<dbReference type="GO" id="GO:0032440">
    <property type="term" value="F:2-alkenal reductase [NAD(P)H] activity"/>
    <property type="evidence" value="ECO:0007669"/>
    <property type="project" value="TreeGrafter"/>
</dbReference>
<reference evidence="3 4" key="1">
    <citation type="submission" date="2020-08" db="EMBL/GenBank/DDBJ databases">
        <title>Plant Genome Project.</title>
        <authorList>
            <person name="Zhang R.-G."/>
        </authorList>
    </citation>
    <scope>NUCLEOTIDE SEQUENCE [LARGE SCALE GENOMIC DNA]</scope>
    <source>
        <tissue evidence="3">Rhizome</tissue>
    </source>
</reference>
<evidence type="ECO:0000313" key="3">
    <source>
        <dbReference type="EMBL" id="KAG6517654.1"/>
    </source>
</evidence>
<dbReference type="PANTHER" id="PTHR43205">
    <property type="entry name" value="PROSTAGLANDIN REDUCTASE"/>
    <property type="match status" value="1"/>
</dbReference>
<name>A0A8J5LLR8_ZINOF</name>
<organism evidence="3 4">
    <name type="scientific">Zingiber officinale</name>
    <name type="common">Ginger</name>
    <name type="synonym">Amomum zingiber</name>
    <dbReference type="NCBI Taxonomy" id="94328"/>
    <lineage>
        <taxon>Eukaryota</taxon>
        <taxon>Viridiplantae</taxon>
        <taxon>Streptophyta</taxon>
        <taxon>Embryophyta</taxon>
        <taxon>Tracheophyta</taxon>
        <taxon>Spermatophyta</taxon>
        <taxon>Magnoliopsida</taxon>
        <taxon>Liliopsida</taxon>
        <taxon>Zingiberales</taxon>
        <taxon>Zingiberaceae</taxon>
        <taxon>Zingiber</taxon>
    </lineage>
</organism>
<gene>
    <name evidence="3" type="ORF">ZIOFF_021050</name>
</gene>
<dbReference type="Gene3D" id="3.40.50.720">
    <property type="entry name" value="NAD(P)-binding Rossmann-like Domain"/>
    <property type="match status" value="1"/>
</dbReference>
<keyword evidence="1" id="KW-0175">Coiled coil</keyword>
<evidence type="ECO:0000313" key="4">
    <source>
        <dbReference type="Proteomes" id="UP000734854"/>
    </source>
</evidence>
<evidence type="ECO:0000256" key="2">
    <source>
        <dbReference type="SAM" id="SignalP"/>
    </source>
</evidence>
<comment type="caution">
    <text evidence="3">The sequence shown here is derived from an EMBL/GenBank/DDBJ whole genome shotgun (WGS) entry which is preliminary data.</text>
</comment>
<keyword evidence="2" id="KW-0732">Signal</keyword>
<dbReference type="InterPro" id="IPR045010">
    <property type="entry name" value="MDR_fam"/>
</dbReference>
<dbReference type="PANTHER" id="PTHR43205:SF7">
    <property type="entry name" value="PROSTAGLANDIN REDUCTASE 1"/>
    <property type="match status" value="1"/>
</dbReference>
<dbReference type="SUPFAM" id="SSF51735">
    <property type="entry name" value="NAD(P)-binding Rossmann-fold domains"/>
    <property type="match status" value="1"/>
</dbReference>
<protein>
    <submittedName>
        <fullName evidence="3">Uncharacterized protein</fullName>
    </submittedName>
</protein>
<dbReference type="EMBL" id="JACMSC010000006">
    <property type="protein sequence ID" value="KAG6517654.1"/>
    <property type="molecule type" value="Genomic_DNA"/>
</dbReference>
<proteinExistence type="predicted"/>
<accession>A0A8J5LLR8</accession>
<evidence type="ECO:0000256" key="1">
    <source>
        <dbReference type="SAM" id="Coils"/>
    </source>
</evidence>
<dbReference type="AlphaFoldDB" id="A0A8J5LLR8"/>
<feature type="signal peptide" evidence="2">
    <location>
        <begin position="1"/>
        <end position="22"/>
    </location>
</feature>
<sequence>MDLVAPIAMLLVAAAVTLGTEASIHAYDLEPFREVGTRSSSPAAARASSHPASTPLVPYGSEMVGLTSTMVLGFSSREHRPFEDILTKALNSNEHGGRVRGIGANVTPSSFFKLARGEVQIDKAAYERQQKEFKEAKAMLSDQGDRIEKLEAMVLELSGREFESEEKVVFFSFVPFLYQVCGSGLCFKIITKSWRISLSELIITKKSMPGLIAYAGFYGICFPKKGEHVFISATSGAVGQLVGEFSKQLVCYVVGSASSDENV</sequence>
<dbReference type="Gene3D" id="3.90.180.10">
    <property type="entry name" value="Medium-chain alcohol dehydrogenases, catalytic domain"/>
    <property type="match status" value="1"/>
</dbReference>
<dbReference type="Proteomes" id="UP000734854">
    <property type="component" value="Unassembled WGS sequence"/>
</dbReference>
<feature type="chain" id="PRO_5035191947" evidence="2">
    <location>
        <begin position="23"/>
        <end position="263"/>
    </location>
</feature>
<keyword evidence="4" id="KW-1185">Reference proteome</keyword>
<dbReference type="InterPro" id="IPR036291">
    <property type="entry name" value="NAD(P)-bd_dom_sf"/>
</dbReference>
<feature type="coiled-coil region" evidence="1">
    <location>
        <begin position="123"/>
        <end position="153"/>
    </location>
</feature>